<keyword evidence="4" id="KW-0812">Transmembrane</keyword>
<evidence type="ECO:0000256" key="2">
    <source>
        <dbReference type="ARBA" id="ARBA00023157"/>
    </source>
</evidence>
<evidence type="ECO:0000256" key="4">
    <source>
        <dbReference type="SAM" id="Phobius"/>
    </source>
</evidence>
<feature type="compositionally biased region" description="Pro residues" evidence="3">
    <location>
        <begin position="97"/>
        <end position="114"/>
    </location>
</feature>
<name>Q983Q7_RHILO</name>
<gene>
    <name evidence="7" type="ordered locus">mlr8222</name>
</gene>
<dbReference type="PATRIC" id="fig|266835.9.peg.6569"/>
<dbReference type="GO" id="GO:0005576">
    <property type="term" value="C:extracellular region"/>
    <property type="evidence" value="ECO:0007669"/>
    <property type="project" value="InterPro"/>
</dbReference>
<evidence type="ECO:0000259" key="5">
    <source>
        <dbReference type="Pfam" id="PF00024"/>
    </source>
</evidence>
<proteinExistence type="predicted"/>
<evidence type="ECO:0000259" key="6">
    <source>
        <dbReference type="Pfam" id="PF14295"/>
    </source>
</evidence>
<dbReference type="GO" id="GO:0006508">
    <property type="term" value="P:proteolysis"/>
    <property type="evidence" value="ECO:0007669"/>
    <property type="project" value="InterPro"/>
</dbReference>
<dbReference type="Pfam" id="PF00024">
    <property type="entry name" value="PAN_1"/>
    <property type="match status" value="1"/>
</dbReference>
<feature type="domain" description="Apple" evidence="6">
    <location>
        <begin position="263"/>
        <end position="304"/>
    </location>
</feature>
<dbReference type="Proteomes" id="UP000000552">
    <property type="component" value="Chromosome"/>
</dbReference>
<keyword evidence="1" id="KW-0677">Repeat</keyword>
<dbReference type="RefSeq" id="WP_010915449.1">
    <property type="nucleotide sequence ID" value="NC_002678.2"/>
</dbReference>
<feature type="domain" description="Apple" evidence="5">
    <location>
        <begin position="355"/>
        <end position="391"/>
    </location>
</feature>
<dbReference type="EMBL" id="BA000012">
    <property type="protein sequence ID" value="BAB53823.1"/>
    <property type="molecule type" value="Genomic_DNA"/>
</dbReference>
<feature type="transmembrane region" description="Helical" evidence="4">
    <location>
        <begin position="45"/>
        <end position="67"/>
    </location>
</feature>
<dbReference type="InterPro" id="IPR000177">
    <property type="entry name" value="Apple"/>
</dbReference>
<dbReference type="Pfam" id="PF14295">
    <property type="entry name" value="PAN_4"/>
    <property type="match status" value="1"/>
</dbReference>
<keyword evidence="4" id="KW-1133">Transmembrane helix</keyword>
<reference evidence="7 8" key="1">
    <citation type="journal article" date="2000" name="DNA Res.">
        <title>Complete genome structure of the nitrogen-fixing symbiotic bacterium Mesorhizobium loti.</title>
        <authorList>
            <person name="Kaneko T."/>
            <person name="Nakamura Y."/>
            <person name="Sato S."/>
            <person name="Asamizu E."/>
            <person name="Kato T."/>
            <person name="Sasamoto S."/>
            <person name="Watanabe A."/>
            <person name="Idesawa K."/>
            <person name="Ishikawa A."/>
            <person name="Kawashima K."/>
            <person name="Kimura T."/>
            <person name="Kishida Y."/>
            <person name="Kiyokawa C."/>
            <person name="Kohara M."/>
            <person name="Matsumoto M."/>
            <person name="Matsuno A."/>
            <person name="Mochizuki Y."/>
            <person name="Nakayama S."/>
            <person name="Nakazaki N."/>
            <person name="Shimpo S."/>
            <person name="Sugimoto M."/>
            <person name="Takeuchi C."/>
            <person name="Yamada M."/>
            <person name="Tabata S."/>
        </authorList>
    </citation>
    <scope>NUCLEOTIDE SEQUENCE [LARGE SCALE GENOMIC DNA]</scope>
    <source>
        <strain evidence="8">LMG 29417 / CECT 9101 / MAFF 303099</strain>
    </source>
</reference>
<dbReference type="CDD" id="cd01100">
    <property type="entry name" value="APPLE_Factor_XI_like"/>
    <property type="match status" value="1"/>
</dbReference>
<dbReference type="HOGENOM" id="CLU_684774_0_0_5"/>
<dbReference type="AlphaFoldDB" id="Q983Q7"/>
<dbReference type="KEGG" id="mlo:mlr8222"/>
<protein>
    <submittedName>
        <fullName evidence="7">Mlr8222 protein</fullName>
    </submittedName>
</protein>
<dbReference type="Gene3D" id="3.50.4.10">
    <property type="entry name" value="Hepatocyte Growth Factor"/>
    <property type="match status" value="2"/>
</dbReference>
<dbReference type="SUPFAM" id="SSF57414">
    <property type="entry name" value="Hairpin loop containing domain-like"/>
    <property type="match status" value="1"/>
</dbReference>
<evidence type="ECO:0000256" key="1">
    <source>
        <dbReference type="ARBA" id="ARBA00022737"/>
    </source>
</evidence>
<evidence type="ECO:0000313" key="7">
    <source>
        <dbReference type="EMBL" id="BAB53823.1"/>
    </source>
</evidence>
<keyword evidence="4" id="KW-0472">Membrane</keyword>
<dbReference type="eggNOG" id="COG0265">
    <property type="taxonomic scope" value="Bacteria"/>
</dbReference>
<sequence>MLVRHNTALLEQAVGLIVKRSAIPTLQAEAAAQEKISKAAALRRIATGGAIAVAAIGIGLGLKLGLWQNGPAISELNTPRVEVPAKPAETKADKPSIPLPTPRPTQLPTPPMPPKEPDVVTVDFTKFATKTIDFQGDKWELISGHHFKDEKDSSWDTAWCYSRRMVQGVDVNVQLANRLGPETQPVSPISAPETLAQVGLTDATAIQLATNCAWLDGRTFAAADFAADPRRQMGGVSPQPPIMTAPTDPDTGFVVVSGWDAIGNDLPNMPIRGVTAEQCQNACDHDFTCLAVTYNTKYQACFMKGDASVLVKSEESVMAAKKVVESNLHYSNLVFAKNTEVSGVPYWTGQLRYPDCILQCANEKSCMGFNFRSKEMSCTLFNSVAQSSDNVAVASGIKSVGN</sequence>
<evidence type="ECO:0000313" key="8">
    <source>
        <dbReference type="Proteomes" id="UP000000552"/>
    </source>
</evidence>
<accession>Q983Q7</accession>
<keyword evidence="2" id="KW-1015">Disulfide bond</keyword>
<feature type="region of interest" description="Disordered" evidence="3">
    <location>
        <begin position="86"/>
        <end position="117"/>
    </location>
</feature>
<evidence type="ECO:0000256" key="3">
    <source>
        <dbReference type="SAM" id="MobiDB-lite"/>
    </source>
</evidence>
<dbReference type="InterPro" id="IPR003609">
    <property type="entry name" value="Pan_app"/>
</dbReference>
<organism evidence="7 8">
    <name type="scientific">Mesorhizobium japonicum (strain LMG 29417 / CECT 9101 / MAFF 303099)</name>
    <name type="common">Mesorhizobium loti (strain MAFF 303099)</name>
    <dbReference type="NCBI Taxonomy" id="266835"/>
    <lineage>
        <taxon>Bacteria</taxon>
        <taxon>Pseudomonadati</taxon>
        <taxon>Pseudomonadota</taxon>
        <taxon>Alphaproteobacteria</taxon>
        <taxon>Hyphomicrobiales</taxon>
        <taxon>Phyllobacteriaceae</taxon>
        <taxon>Mesorhizobium</taxon>
    </lineage>
</organism>